<evidence type="ECO:0008006" key="3">
    <source>
        <dbReference type="Google" id="ProtNLM"/>
    </source>
</evidence>
<dbReference type="AlphaFoldDB" id="A0AAV7DXY2"/>
<organism evidence="1 2">
    <name type="scientific">Aristolochia fimbriata</name>
    <name type="common">White veined hardy Dutchman's pipe vine</name>
    <dbReference type="NCBI Taxonomy" id="158543"/>
    <lineage>
        <taxon>Eukaryota</taxon>
        <taxon>Viridiplantae</taxon>
        <taxon>Streptophyta</taxon>
        <taxon>Embryophyta</taxon>
        <taxon>Tracheophyta</taxon>
        <taxon>Spermatophyta</taxon>
        <taxon>Magnoliopsida</taxon>
        <taxon>Magnoliidae</taxon>
        <taxon>Piperales</taxon>
        <taxon>Aristolochiaceae</taxon>
        <taxon>Aristolochia</taxon>
    </lineage>
</organism>
<gene>
    <name evidence="1" type="ORF">H6P81_016988</name>
</gene>
<keyword evidence="2" id="KW-1185">Reference proteome</keyword>
<name>A0AAV7DXY2_ARIFI</name>
<protein>
    <recommendedName>
        <fullName evidence="3">UspA domain-containing protein</fullName>
    </recommendedName>
</protein>
<evidence type="ECO:0000313" key="1">
    <source>
        <dbReference type="EMBL" id="KAG9441134.1"/>
    </source>
</evidence>
<sequence>MASASKKTILVGIDDSSESLYSLEWTLDHLILPMKGSDGSSSFKVILLHVKPPASHVMRLAGPVQGVWSGNGGGRCKGVVMPGSGQVPS</sequence>
<dbReference type="Gene3D" id="3.40.50.620">
    <property type="entry name" value="HUPs"/>
    <property type="match status" value="1"/>
</dbReference>
<dbReference type="EMBL" id="JAINDJ010000007">
    <property type="protein sequence ID" value="KAG9441134.1"/>
    <property type="molecule type" value="Genomic_DNA"/>
</dbReference>
<comment type="caution">
    <text evidence="1">The sequence shown here is derived from an EMBL/GenBank/DDBJ whole genome shotgun (WGS) entry which is preliminary data.</text>
</comment>
<proteinExistence type="predicted"/>
<dbReference type="InterPro" id="IPR014729">
    <property type="entry name" value="Rossmann-like_a/b/a_fold"/>
</dbReference>
<dbReference type="PANTHER" id="PTHR46553">
    <property type="entry name" value="ADENINE NUCLEOTIDE ALPHA HYDROLASES-LIKE SUPERFAMILY PROTEIN"/>
    <property type="match status" value="1"/>
</dbReference>
<accession>A0AAV7DXY2</accession>
<dbReference type="Proteomes" id="UP000825729">
    <property type="component" value="Unassembled WGS sequence"/>
</dbReference>
<evidence type="ECO:0000313" key="2">
    <source>
        <dbReference type="Proteomes" id="UP000825729"/>
    </source>
</evidence>
<reference evidence="1 2" key="1">
    <citation type="submission" date="2021-07" db="EMBL/GenBank/DDBJ databases">
        <title>The Aristolochia fimbriata genome: insights into angiosperm evolution, floral development and chemical biosynthesis.</title>
        <authorList>
            <person name="Jiao Y."/>
        </authorList>
    </citation>
    <scope>NUCLEOTIDE SEQUENCE [LARGE SCALE GENOMIC DNA]</scope>
    <source>
        <strain evidence="1">IBCAS-2021</strain>
        <tissue evidence="1">Leaf</tissue>
    </source>
</reference>
<dbReference type="PANTHER" id="PTHR46553:SF3">
    <property type="entry name" value="ADENINE NUCLEOTIDE ALPHA HYDROLASES-LIKE SUPERFAMILY PROTEIN"/>
    <property type="match status" value="1"/>
</dbReference>